<keyword evidence="1" id="KW-0378">Hydrolase</keyword>
<dbReference type="GO" id="GO:0033926">
    <property type="term" value="F:endo-alpha-N-acetylgalactosaminidase activity"/>
    <property type="evidence" value="ECO:0007669"/>
    <property type="project" value="InterPro"/>
</dbReference>
<evidence type="ECO:0000256" key="3">
    <source>
        <dbReference type="ARBA" id="ARBA00023295"/>
    </source>
</evidence>
<gene>
    <name evidence="4" type="ORF">Nepgr_015552</name>
</gene>
<accession>A0AAD3XRE0</accession>
<dbReference type="AlphaFoldDB" id="A0AAD3XRE0"/>
<keyword evidence="2" id="KW-0119">Carbohydrate metabolism</keyword>
<keyword evidence="5" id="KW-1185">Reference proteome</keyword>
<sequence>MDCHSLGQGLDAASFKVRTIPFNGDDSATEEILDPDFGEAAIGRVTPVDFELWWITLSRAYGKCSGDLLVQERVDVQTGIKMILKL</sequence>
<dbReference type="GO" id="GO:0004575">
    <property type="term" value="F:sucrose alpha-glucosidase activity"/>
    <property type="evidence" value="ECO:0007669"/>
    <property type="project" value="TreeGrafter"/>
</dbReference>
<keyword evidence="3" id="KW-0326">Glycosidase</keyword>
<proteinExistence type="predicted"/>
<evidence type="ECO:0000313" key="5">
    <source>
        <dbReference type="Proteomes" id="UP001279734"/>
    </source>
</evidence>
<dbReference type="InterPro" id="IPR024746">
    <property type="entry name" value="Glyco_hydro_100"/>
</dbReference>
<dbReference type="Proteomes" id="UP001279734">
    <property type="component" value="Unassembled WGS sequence"/>
</dbReference>
<name>A0AAD3XRE0_NEPGR</name>
<protein>
    <submittedName>
        <fullName evidence="4">Uncharacterized protein</fullName>
    </submittedName>
</protein>
<organism evidence="4 5">
    <name type="scientific">Nepenthes gracilis</name>
    <name type="common">Slender pitcher plant</name>
    <dbReference type="NCBI Taxonomy" id="150966"/>
    <lineage>
        <taxon>Eukaryota</taxon>
        <taxon>Viridiplantae</taxon>
        <taxon>Streptophyta</taxon>
        <taxon>Embryophyta</taxon>
        <taxon>Tracheophyta</taxon>
        <taxon>Spermatophyta</taxon>
        <taxon>Magnoliopsida</taxon>
        <taxon>eudicotyledons</taxon>
        <taxon>Gunneridae</taxon>
        <taxon>Pentapetalae</taxon>
        <taxon>Caryophyllales</taxon>
        <taxon>Nepenthaceae</taxon>
        <taxon>Nepenthes</taxon>
    </lineage>
</organism>
<evidence type="ECO:0000256" key="2">
    <source>
        <dbReference type="ARBA" id="ARBA00023277"/>
    </source>
</evidence>
<dbReference type="PANTHER" id="PTHR31916">
    <property type="match status" value="1"/>
</dbReference>
<dbReference type="EMBL" id="BSYO01000013">
    <property type="protein sequence ID" value="GMH13711.1"/>
    <property type="molecule type" value="Genomic_DNA"/>
</dbReference>
<evidence type="ECO:0000313" key="4">
    <source>
        <dbReference type="EMBL" id="GMH13711.1"/>
    </source>
</evidence>
<dbReference type="GO" id="GO:0009507">
    <property type="term" value="C:chloroplast"/>
    <property type="evidence" value="ECO:0007669"/>
    <property type="project" value="TreeGrafter"/>
</dbReference>
<evidence type="ECO:0000256" key="1">
    <source>
        <dbReference type="ARBA" id="ARBA00022801"/>
    </source>
</evidence>
<comment type="caution">
    <text evidence="4">The sequence shown here is derived from an EMBL/GenBank/DDBJ whole genome shotgun (WGS) entry which is preliminary data.</text>
</comment>
<reference evidence="4" key="1">
    <citation type="submission" date="2023-05" db="EMBL/GenBank/DDBJ databases">
        <title>Nepenthes gracilis genome sequencing.</title>
        <authorList>
            <person name="Fukushima K."/>
        </authorList>
    </citation>
    <scope>NUCLEOTIDE SEQUENCE</scope>
    <source>
        <strain evidence="4">SING2019-196</strain>
    </source>
</reference>
<dbReference type="PANTHER" id="PTHR31916:SF28">
    <property type="entry name" value="NEUTRAL_ALKALINE INVERTASE 3, CHLOROPLASTIC"/>
    <property type="match status" value="1"/>
</dbReference>
<dbReference type="GO" id="GO:0005987">
    <property type="term" value="P:sucrose catabolic process"/>
    <property type="evidence" value="ECO:0007669"/>
    <property type="project" value="TreeGrafter"/>
</dbReference>
<dbReference type="Pfam" id="PF12899">
    <property type="entry name" value="Glyco_hydro_100"/>
    <property type="match status" value="1"/>
</dbReference>